<dbReference type="InterPro" id="IPR001647">
    <property type="entry name" value="HTH_TetR"/>
</dbReference>
<proteinExistence type="predicted"/>
<dbReference type="FunFam" id="1.10.10.60:FF:000141">
    <property type="entry name" value="TetR family transcriptional regulator"/>
    <property type="match status" value="1"/>
</dbReference>
<dbReference type="PANTHER" id="PTHR30055:SF234">
    <property type="entry name" value="HTH-TYPE TRANSCRIPTIONAL REGULATOR BETI"/>
    <property type="match status" value="1"/>
</dbReference>
<keyword evidence="7" id="KW-1185">Reference proteome</keyword>
<dbReference type="PROSITE" id="PS50977">
    <property type="entry name" value="HTH_TETR_2"/>
    <property type="match status" value="1"/>
</dbReference>
<dbReference type="OrthoDB" id="9812484at2"/>
<dbReference type="SUPFAM" id="SSF46689">
    <property type="entry name" value="Homeodomain-like"/>
    <property type="match status" value="1"/>
</dbReference>
<name>A0A1M7BJS8_9FIRM</name>
<evidence type="ECO:0000256" key="1">
    <source>
        <dbReference type="ARBA" id="ARBA00023015"/>
    </source>
</evidence>
<dbReference type="SUPFAM" id="SSF48498">
    <property type="entry name" value="Tetracyclin repressor-like, C-terminal domain"/>
    <property type="match status" value="1"/>
</dbReference>
<dbReference type="InterPro" id="IPR050109">
    <property type="entry name" value="HTH-type_TetR-like_transc_reg"/>
</dbReference>
<dbReference type="EMBL" id="FRAC01000037">
    <property type="protein sequence ID" value="SHL55298.1"/>
    <property type="molecule type" value="Genomic_DNA"/>
</dbReference>
<dbReference type="STRING" id="1121322.SAMN02745136_05158"/>
<keyword evidence="2 4" id="KW-0238">DNA-binding</keyword>
<reference evidence="6 7" key="1">
    <citation type="submission" date="2016-11" db="EMBL/GenBank/DDBJ databases">
        <authorList>
            <person name="Jaros S."/>
            <person name="Januszkiewicz K."/>
            <person name="Wedrychowicz H."/>
        </authorList>
    </citation>
    <scope>NUCLEOTIDE SEQUENCE [LARGE SCALE GENOMIC DNA]</scope>
    <source>
        <strain evidence="6 7">DSM 15929</strain>
    </source>
</reference>
<dbReference type="Pfam" id="PF00440">
    <property type="entry name" value="TetR_N"/>
    <property type="match status" value="1"/>
</dbReference>
<feature type="domain" description="HTH tetR-type" evidence="5">
    <location>
        <begin position="12"/>
        <end position="72"/>
    </location>
</feature>
<dbReference type="GO" id="GO:0003700">
    <property type="term" value="F:DNA-binding transcription factor activity"/>
    <property type="evidence" value="ECO:0007669"/>
    <property type="project" value="TreeGrafter"/>
</dbReference>
<organism evidence="6 7">
    <name type="scientific">Anaerocolumna jejuensis DSM 15929</name>
    <dbReference type="NCBI Taxonomy" id="1121322"/>
    <lineage>
        <taxon>Bacteria</taxon>
        <taxon>Bacillati</taxon>
        <taxon>Bacillota</taxon>
        <taxon>Clostridia</taxon>
        <taxon>Lachnospirales</taxon>
        <taxon>Lachnospiraceae</taxon>
        <taxon>Anaerocolumna</taxon>
    </lineage>
</organism>
<evidence type="ECO:0000259" key="5">
    <source>
        <dbReference type="PROSITE" id="PS50977"/>
    </source>
</evidence>
<dbReference type="PRINTS" id="PR00455">
    <property type="entry name" value="HTHTETR"/>
</dbReference>
<keyword evidence="3" id="KW-0804">Transcription</keyword>
<dbReference type="InterPro" id="IPR009057">
    <property type="entry name" value="Homeodomain-like_sf"/>
</dbReference>
<dbReference type="GO" id="GO:0000976">
    <property type="term" value="F:transcription cis-regulatory region binding"/>
    <property type="evidence" value="ECO:0007669"/>
    <property type="project" value="TreeGrafter"/>
</dbReference>
<keyword evidence="1" id="KW-0805">Transcription regulation</keyword>
<gene>
    <name evidence="6" type="ORF">SAMN02745136_05158</name>
</gene>
<feature type="DNA-binding region" description="H-T-H motif" evidence="4">
    <location>
        <begin position="35"/>
        <end position="54"/>
    </location>
</feature>
<evidence type="ECO:0000313" key="6">
    <source>
        <dbReference type="EMBL" id="SHL55298.1"/>
    </source>
</evidence>
<dbReference type="Gene3D" id="1.10.357.10">
    <property type="entry name" value="Tetracycline Repressor, domain 2"/>
    <property type="match status" value="1"/>
</dbReference>
<sequence length="227" mass="26750">MGNAERKAREKELRREDIVLSAERVFFTKGYQASTMDDVAKEAQFSKRTLYLYFNSKEQIYFEIMTRGYRLFLDMLKTSENTSGNIEPLEGLRTLFDKFYAFRKEYPHHFQAIMEYQNREIDFTETLTSKSKEECYELGEEVLRYLIRLLKEGIANGTFLPGLHPEKTALILWSCTLGIFNTADKKENYLKNYYNLTGEELLYDSYSLILGSILRKESSSHSRKEFT</sequence>
<dbReference type="Proteomes" id="UP000184386">
    <property type="component" value="Unassembled WGS sequence"/>
</dbReference>
<dbReference type="InterPro" id="IPR036271">
    <property type="entry name" value="Tet_transcr_reg_TetR-rel_C_sf"/>
</dbReference>
<evidence type="ECO:0000313" key="7">
    <source>
        <dbReference type="Proteomes" id="UP000184386"/>
    </source>
</evidence>
<dbReference type="AlphaFoldDB" id="A0A1M7BJS8"/>
<evidence type="ECO:0000256" key="4">
    <source>
        <dbReference type="PROSITE-ProRule" id="PRU00335"/>
    </source>
</evidence>
<dbReference type="RefSeq" id="WP_073280065.1">
    <property type="nucleotide sequence ID" value="NZ_FRAC01000037.1"/>
</dbReference>
<dbReference type="Gene3D" id="1.10.10.60">
    <property type="entry name" value="Homeodomain-like"/>
    <property type="match status" value="1"/>
</dbReference>
<accession>A0A1M7BJS8</accession>
<protein>
    <submittedName>
        <fullName evidence="6">Transcriptional regulator, TetR family</fullName>
    </submittedName>
</protein>
<dbReference type="PANTHER" id="PTHR30055">
    <property type="entry name" value="HTH-TYPE TRANSCRIPTIONAL REGULATOR RUTR"/>
    <property type="match status" value="1"/>
</dbReference>
<dbReference type="GO" id="GO:0045892">
    <property type="term" value="P:negative regulation of DNA-templated transcription"/>
    <property type="evidence" value="ECO:0007669"/>
    <property type="project" value="UniProtKB-ARBA"/>
</dbReference>
<evidence type="ECO:0000256" key="2">
    <source>
        <dbReference type="ARBA" id="ARBA00023125"/>
    </source>
</evidence>
<evidence type="ECO:0000256" key="3">
    <source>
        <dbReference type="ARBA" id="ARBA00023163"/>
    </source>
</evidence>